<protein>
    <recommendedName>
        <fullName evidence="13">Excinuclease ABC subunit A</fullName>
    </recommendedName>
</protein>
<dbReference type="EMBL" id="AP024086">
    <property type="protein sequence ID" value="BCL62294.1"/>
    <property type="molecule type" value="Genomic_DNA"/>
</dbReference>
<keyword evidence="6" id="KW-0228">DNA excision</keyword>
<keyword evidence="5" id="KW-0227">DNA damage</keyword>
<evidence type="ECO:0000256" key="3">
    <source>
        <dbReference type="ARBA" id="ARBA00022737"/>
    </source>
</evidence>
<dbReference type="AlphaFoldDB" id="A0A8D5FQ06"/>
<sequence length="70" mass="7284">MNVLNRLVDQGNTVVVIEHNLDVVKTADWIIDVGPDGGDGGGEIVGTGTPEEIAGMENSYTGQFLGEVLG</sequence>
<dbReference type="PANTHER" id="PTHR43152:SF3">
    <property type="entry name" value="UVRABC SYSTEM PROTEIN A"/>
    <property type="match status" value="1"/>
</dbReference>
<dbReference type="PANTHER" id="PTHR43152">
    <property type="entry name" value="UVRABC SYSTEM PROTEIN A"/>
    <property type="match status" value="1"/>
</dbReference>
<name>A0A8D5FQ06_9BACT</name>
<evidence type="ECO:0000256" key="10">
    <source>
        <dbReference type="ARBA" id="ARBA00023204"/>
    </source>
</evidence>
<evidence type="ECO:0000256" key="7">
    <source>
        <dbReference type="ARBA" id="ARBA00022840"/>
    </source>
</evidence>
<reference evidence="11" key="1">
    <citation type="submission" date="2020-09" db="EMBL/GenBank/DDBJ databases">
        <title>Desulfogranum mesoprofundum gen. nov., sp. nov., a novel mesophilic, sulfate-reducing chemolithoautotroph isolated from a deep-sea hydrothermal vent chimney in the Suiyo Seamount.</title>
        <authorList>
            <person name="Hashimoto Y."/>
            <person name="Nakagawa S."/>
        </authorList>
    </citation>
    <scope>NUCLEOTIDE SEQUENCE</scope>
    <source>
        <strain evidence="11">KT2</strain>
    </source>
</reference>
<keyword evidence="12" id="KW-1185">Reference proteome</keyword>
<proteinExistence type="predicted"/>
<keyword evidence="2" id="KW-0963">Cytoplasm</keyword>
<evidence type="ECO:0000256" key="4">
    <source>
        <dbReference type="ARBA" id="ARBA00022741"/>
    </source>
</evidence>
<dbReference type="GO" id="GO:0005524">
    <property type="term" value="F:ATP binding"/>
    <property type="evidence" value="ECO:0007669"/>
    <property type="project" value="UniProtKB-KW"/>
</dbReference>
<evidence type="ECO:0000256" key="5">
    <source>
        <dbReference type="ARBA" id="ARBA00022763"/>
    </source>
</evidence>
<dbReference type="GO" id="GO:0003677">
    <property type="term" value="F:DNA binding"/>
    <property type="evidence" value="ECO:0007669"/>
    <property type="project" value="UniProtKB-KW"/>
</dbReference>
<dbReference type="KEGG" id="dbk:DGMP_29870"/>
<evidence type="ECO:0008006" key="13">
    <source>
        <dbReference type="Google" id="ProtNLM"/>
    </source>
</evidence>
<evidence type="ECO:0000256" key="9">
    <source>
        <dbReference type="ARBA" id="ARBA00023125"/>
    </source>
</evidence>
<keyword evidence="7" id="KW-0067">ATP-binding</keyword>
<evidence type="ECO:0000256" key="2">
    <source>
        <dbReference type="ARBA" id="ARBA00022490"/>
    </source>
</evidence>
<accession>A0A8D5FQ06</accession>
<keyword evidence="10" id="KW-0234">DNA repair</keyword>
<keyword evidence="4" id="KW-0547">Nucleotide-binding</keyword>
<evidence type="ECO:0000256" key="8">
    <source>
        <dbReference type="ARBA" id="ARBA00022881"/>
    </source>
</evidence>
<evidence type="ECO:0000256" key="1">
    <source>
        <dbReference type="ARBA" id="ARBA00004496"/>
    </source>
</evidence>
<evidence type="ECO:0000256" key="6">
    <source>
        <dbReference type="ARBA" id="ARBA00022769"/>
    </source>
</evidence>
<evidence type="ECO:0000313" key="11">
    <source>
        <dbReference type="EMBL" id="BCL62294.1"/>
    </source>
</evidence>
<dbReference type="GO" id="GO:0004518">
    <property type="term" value="F:nuclease activity"/>
    <property type="evidence" value="ECO:0007669"/>
    <property type="project" value="UniProtKB-KW"/>
</dbReference>
<evidence type="ECO:0000313" key="12">
    <source>
        <dbReference type="Proteomes" id="UP000826725"/>
    </source>
</evidence>
<dbReference type="GO" id="GO:0006281">
    <property type="term" value="P:DNA repair"/>
    <property type="evidence" value="ECO:0007669"/>
    <property type="project" value="UniProtKB-KW"/>
</dbReference>
<dbReference type="Proteomes" id="UP000826725">
    <property type="component" value="Chromosome"/>
</dbReference>
<keyword evidence="3" id="KW-0677">Repeat</keyword>
<organism evidence="11 12">
    <name type="scientific">Desulfomarina profundi</name>
    <dbReference type="NCBI Taxonomy" id="2772557"/>
    <lineage>
        <taxon>Bacteria</taxon>
        <taxon>Pseudomonadati</taxon>
        <taxon>Thermodesulfobacteriota</taxon>
        <taxon>Desulfobulbia</taxon>
        <taxon>Desulfobulbales</taxon>
        <taxon>Desulfobulbaceae</taxon>
        <taxon>Desulfomarina</taxon>
    </lineage>
</organism>
<keyword evidence="8" id="KW-0267">Excision nuclease</keyword>
<keyword evidence="9" id="KW-0238">DNA-binding</keyword>
<dbReference type="GO" id="GO:0005737">
    <property type="term" value="C:cytoplasm"/>
    <property type="evidence" value="ECO:0007669"/>
    <property type="project" value="UniProtKB-SubCell"/>
</dbReference>
<gene>
    <name evidence="11" type="ORF">DGMP_29870</name>
</gene>
<comment type="subcellular location">
    <subcellularLocation>
        <location evidence="1">Cytoplasm</location>
    </subcellularLocation>
</comment>